<evidence type="ECO:0000259" key="1">
    <source>
        <dbReference type="Pfam" id="PF05050"/>
    </source>
</evidence>
<organism evidence="2 3">
    <name type="scientific">Rhodocytophaga aerolata</name>
    <dbReference type="NCBI Taxonomy" id="455078"/>
    <lineage>
        <taxon>Bacteria</taxon>
        <taxon>Pseudomonadati</taxon>
        <taxon>Bacteroidota</taxon>
        <taxon>Cytophagia</taxon>
        <taxon>Cytophagales</taxon>
        <taxon>Rhodocytophagaceae</taxon>
        <taxon>Rhodocytophaga</taxon>
    </lineage>
</organism>
<dbReference type="PANTHER" id="PTHR34203">
    <property type="entry name" value="METHYLTRANSFERASE, FKBM FAMILY PROTEIN"/>
    <property type="match status" value="1"/>
</dbReference>
<feature type="domain" description="Methyltransferase FkbM" evidence="1">
    <location>
        <begin position="115"/>
        <end position="268"/>
    </location>
</feature>
<evidence type="ECO:0000313" key="2">
    <source>
        <dbReference type="EMBL" id="MDO1451010.1"/>
    </source>
</evidence>
<dbReference type="NCBIfam" id="TIGR01444">
    <property type="entry name" value="fkbM_fam"/>
    <property type="match status" value="1"/>
</dbReference>
<dbReference type="Pfam" id="PF05050">
    <property type="entry name" value="Methyltransf_21"/>
    <property type="match status" value="1"/>
</dbReference>
<dbReference type="RefSeq" id="WP_302041810.1">
    <property type="nucleotide sequence ID" value="NZ_JAUKPO010000040.1"/>
</dbReference>
<reference evidence="2" key="1">
    <citation type="submission" date="2023-07" db="EMBL/GenBank/DDBJ databases">
        <title>The genome sequence of Rhodocytophaga aerolata KACC 12507.</title>
        <authorList>
            <person name="Zhang X."/>
        </authorList>
    </citation>
    <scope>NUCLEOTIDE SEQUENCE</scope>
    <source>
        <strain evidence="2">KACC 12507</strain>
    </source>
</reference>
<dbReference type="InterPro" id="IPR029063">
    <property type="entry name" value="SAM-dependent_MTases_sf"/>
</dbReference>
<dbReference type="GO" id="GO:0008168">
    <property type="term" value="F:methyltransferase activity"/>
    <property type="evidence" value="ECO:0007669"/>
    <property type="project" value="UniProtKB-KW"/>
</dbReference>
<dbReference type="PANTHER" id="PTHR34203:SF15">
    <property type="entry name" value="SLL1173 PROTEIN"/>
    <property type="match status" value="1"/>
</dbReference>
<keyword evidence="2" id="KW-0489">Methyltransferase</keyword>
<dbReference type="InterPro" id="IPR006342">
    <property type="entry name" value="FkbM_mtfrase"/>
</dbReference>
<dbReference type="SUPFAM" id="SSF53335">
    <property type="entry name" value="S-adenosyl-L-methionine-dependent methyltransferases"/>
    <property type="match status" value="1"/>
</dbReference>
<comment type="caution">
    <text evidence="2">The sequence shown here is derived from an EMBL/GenBank/DDBJ whole genome shotgun (WGS) entry which is preliminary data.</text>
</comment>
<dbReference type="EMBL" id="JAUKPO010000040">
    <property type="protein sequence ID" value="MDO1451010.1"/>
    <property type="molecule type" value="Genomic_DNA"/>
</dbReference>
<keyword evidence="3" id="KW-1185">Reference proteome</keyword>
<dbReference type="Gene3D" id="3.40.50.150">
    <property type="entry name" value="Vaccinia Virus protein VP39"/>
    <property type="match status" value="1"/>
</dbReference>
<keyword evidence="2" id="KW-0808">Transferase</keyword>
<dbReference type="GO" id="GO:0032259">
    <property type="term" value="P:methylation"/>
    <property type="evidence" value="ECO:0007669"/>
    <property type="project" value="UniProtKB-KW"/>
</dbReference>
<dbReference type="InterPro" id="IPR052514">
    <property type="entry name" value="SAM-dependent_MTase"/>
</dbReference>
<dbReference type="Proteomes" id="UP001168528">
    <property type="component" value="Unassembled WGS sequence"/>
</dbReference>
<sequence>MFIFNGTNKNKPLLLLKGMGILNSIKRVLKPYKPQPVIVPEPVTQKDPEPTAEELQIAEQNRLLKLPRYTPTTTPFRDRDLQLADACTFLGGNHEIWVKEIYDFQADNEQPYIIDCGANIGLSVLYFKYKYPDARVMAFEPDEQICNTLKKNVRTYELSHVEVHQEAIWKADGEITFQQEGGFSGRIPINEEEGNIVRVKARRLKDLLNKPVDFLKIDIEGAEYEVLKDCSDTLQNVKNIFIEYHSHITQKQTLNEILTILTNNGFRYHIHEAYTQQKPFVQRELMLGMDLQLDIFGYRI</sequence>
<protein>
    <submittedName>
        <fullName evidence="2">FkbM family methyltransferase</fullName>
        <ecNumber evidence="2">2.1.1.-</ecNumber>
    </submittedName>
</protein>
<gene>
    <name evidence="2" type="ORF">Q0590_32345</name>
</gene>
<accession>A0ABT8RFX3</accession>
<dbReference type="EC" id="2.1.1.-" evidence="2"/>
<proteinExistence type="predicted"/>
<evidence type="ECO:0000313" key="3">
    <source>
        <dbReference type="Proteomes" id="UP001168528"/>
    </source>
</evidence>
<name>A0ABT8RFX3_9BACT</name>